<dbReference type="InterPro" id="IPR036427">
    <property type="entry name" value="Bromodomain-like_sf"/>
</dbReference>
<feature type="compositionally biased region" description="Low complexity" evidence="7">
    <location>
        <begin position="874"/>
        <end position="889"/>
    </location>
</feature>
<dbReference type="EMBL" id="KI913149">
    <property type="protein sequence ID" value="ETV73316.1"/>
    <property type="molecule type" value="Genomic_DNA"/>
</dbReference>
<evidence type="ECO:0000256" key="1">
    <source>
        <dbReference type="ARBA" id="ARBA00022723"/>
    </source>
</evidence>
<dbReference type="InterPro" id="IPR019786">
    <property type="entry name" value="Zinc_finger_PHD-type_CS"/>
</dbReference>
<organism evidence="10">
    <name type="scientific">Aphanomyces astaci</name>
    <name type="common">Crayfish plague agent</name>
    <dbReference type="NCBI Taxonomy" id="112090"/>
    <lineage>
        <taxon>Eukaryota</taxon>
        <taxon>Sar</taxon>
        <taxon>Stramenopiles</taxon>
        <taxon>Oomycota</taxon>
        <taxon>Saprolegniomycetes</taxon>
        <taxon>Saprolegniales</taxon>
        <taxon>Verrucalvaceae</taxon>
        <taxon>Aphanomyces</taxon>
    </lineage>
</organism>
<feature type="compositionally biased region" description="Low complexity" evidence="7">
    <location>
        <begin position="1006"/>
        <end position="1024"/>
    </location>
</feature>
<feature type="compositionally biased region" description="Polar residues" evidence="7">
    <location>
        <begin position="624"/>
        <end position="642"/>
    </location>
</feature>
<feature type="compositionally biased region" description="Polar residues" evidence="7">
    <location>
        <begin position="500"/>
        <end position="516"/>
    </location>
</feature>
<dbReference type="Gene3D" id="3.30.40.10">
    <property type="entry name" value="Zinc/RING finger domain, C3HC4 (zinc finger)"/>
    <property type="match status" value="1"/>
</dbReference>
<keyword evidence="4 5" id="KW-0103">Bromodomain</keyword>
<dbReference type="InterPro" id="IPR001965">
    <property type="entry name" value="Znf_PHD"/>
</dbReference>
<dbReference type="InterPro" id="IPR011011">
    <property type="entry name" value="Znf_FYVE_PHD"/>
</dbReference>
<dbReference type="Gene3D" id="1.20.920.10">
    <property type="entry name" value="Bromodomain-like"/>
    <property type="match status" value="1"/>
</dbReference>
<dbReference type="InterPro" id="IPR019787">
    <property type="entry name" value="Znf_PHD-finger"/>
</dbReference>
<dbReference type="InterPro" id="IPR001841">
    <property type="entry name" value="Znf_RING"/>
</dbReference>
<dbReference type="InterPro" id="IPR001487">
    <property type="entry name" value="Bromodomain"/>
</dbReference>
<dbReference type="GO" id="GO:0008270">
    <property type="term" value="F:zinc ion binding"/>
    <property type="evidence" value="ECO:0007669"/>
    <property type="project" value="UniProtKB-KW"/>
</dbReference>
<keyword evidence="3" id="KW-0862">Zinc</keyword>
<dbReference type="GeneID" id="20813838"/>
<feature type="region of interest" description="Disordered" evidence="7">
    <location>
        <begin position="466"/>
        <end position="532"/>
    </location>
</feature>
<dbReference type="Pfam" id="PF00439">
    <property type="entry name" value="Bromodomain"/>
    <property type="match status" value="1"/>
</dbReference>
<dbReference type="RefSeq" id="XP_009837192.1">
    <property type="nucleotide sequence ID" value="XM_009838890.1"/>
</dbReference>
<evidence type="ECO:0000259" key="8">
    <source>
        <dbReference type="PROSITE" id="PS50014"/>
    </source>
</evidence>
<feature type="compositionally biased region" description="Polar residues" evidence="7">
    <location>
        <begin position="13"/>
        <end position="39"/>
    </location>
</feature>
<name>W4G206_APHAT</name>
<feature type="compositionally biased region" description="Basic and acidic residues" evidence="7">
    <location>
        <begin position="1057"/>
        <end position="1068"/>
    </location>
</feature>
<feature type="region of interest" description="Disordered" evidence="7">
    <location>
        <begin position="790"/>
        <end position="855"/>
    </location>
</feature>
<dbReference type="GO" id="GO:0005634">
    <property type="term" value="C:nucleus"/>
    <property type="evidence" value="ECO:0007669"/>
    <property type="project" value="TreeGrafter"/>
</dbReference>
<proteinExistence type="predicted"/>
<dbReference type="GO" id="GO:0000981">
    <property type="term" value="F:DNA-binding transcription factor activity, RNA polymerase II-specific"/>
    <property type="evidence" value="ECO:0007669"/>
    <property type="project" value="TreeGrafter"/>
</dbReference>
<evidence type="ECO:0000256" key="7">
    <source>
        <dbReference type="SAM" id="MobiDB-lite"/>
    </source>
</evidence>
<keyword evidence="1" id="KW-0479">Metal-binding</keyword>
<feature type="compositionally biased region" description="Polar residues" evidence="7">
    <location>
        <begin position="239"/>
        <end position="253"/>
    </location>
</feature>
<feature type="region of interest" description="Disordered" evidence="7">
    <location>
        <begin position="718"/>
        <end position="744"/>
    </location>
</feature>
<evidence type="ECO:0000256" key="6">
    <source>
        <dbReference type="PROSITE-ProRule" id="PRU00146"/>
    </source>
</evidence>
<evidence type="ECO:0000256" key="2">
    <source>
        <dbReference type="ARBA" id="ARBA00022771"/>
    </source>
</evidence>
<feature type="compositionally biased region" description="Low complexity" evidence="7">
    <location>
        <begin position="721"/>
        <end position="734"/>
    </location>
</feature>
<dbReference type="SMART" id="SM00184">
    <property type="entry name" value="RING"/>
    <property type="match status" value="2"/>
</dbReference>
<dbReference type="PROSITE" id="PS01359">
    <property type="entry name" value="ZF_PHD_1"/>
    <property type="match status" value="1"/>
</dbReference>
<protein>
    <recommendedName>
        <fullName evidence="11">PHD-type domain-containing protein</fullName>
    </recommendedName>
</protein>
<dbReference type="SUPFAM" id="SSF57903">
    <property type="entry name" value="FYVE/PHD zinc finger"/>
    <property type="match status" value="1"/>
</dbReference>
<feature type="region of interest" description="Disordered" evidence="7">
    <location>
        <begin position="656"/>
        <end position="700"/>
    </location>
</feature>
<feature type="compositionally biased region" description="Basic and acidic residues" evidence="7">
    <location>
        <begin position="671"/>
        <end position="680"/>
    </location>
</feature>
<feature type="compositionally biased region" description="Basic and acidic residues" evidence="7">
    <location>
        <begin position="1"/>
        <end position="11"/>
    </location>
</feature>
<feature type="region of interest" description="Disordered" evidence="7">
    <location>
        <begin position="916"/>
        <end position="1071"/>
    </location>
</feature>
<dbReference type="PANTHER" id="PTHR46386:SF11">
    <property type="entry name" value="AUTOIMMUNE REGULATOR"/>
    <property type="match status" value="1"/>
</dbReference>
<dbReference type="InterPro" id="IPR043563">
    <property type="entry name" value="Sp110/Sp140/Sp140L-like"/>
</dbReference>
<feature type="region of interest" description="Disordered" evidence="7">
    <location>
        <begin position="872"/>
        <end position="902"/>
    </location>
</feature>
<dbReference type="STRING" id="112090.W4G206"/>
<evidence type="ECO:0000256" key="3">
    <source>
        <dbReference type="ARBA" id="ARBA00022833"/>
    </source>
</evidence>
<dbReference type="InterPro" id="IPR013083">
    <property type="entry name" value="Znf_RING/FYVE/PHD"/>
</dbReference>
<feature type="compositionally biased region" description="Basic and acidic residues" evidence="7">
    <location>
        <begin position="1152"/>
        <end position="1165"/>
    </location>
</feature>
<feature type="domain" description="PHD-type" evidence="9">
    <location>
        <begin position="1176"/>
        <end position="1223"/>
    </location>
</feature>
<feature type="region of interest" description="Disordered" evidence="7">
    <location>
        <begin position="1110"/>
        <end position="1168"/>
    </location>
</feature>
<feature type="compositionally biased region" description="Low complexity" evidence="7">
    <location>
        <begin position="832"/>
        <end position="855"/>
    </location>
</feature>
<feature type="compositionally biased region" description="Basic and acidic residues" evidence="7">
    <location>
        <begin position="360"/>
        <end position="383"/>
    </location>
</feature>
<keyword evidence="2 6" id="KW-0863">Zinc-finger</keyword>
<feature type="region of interest" description="Disordered" evidence="7">
    <location>
        <begin position="602"/>
        <end position="642"/>
    </location>
</feature>
<feature type="region of interest" description="Disordered" evidence="7">
    <location>
        <begin position="550"/>
        <end position="587"/>
    </location>
</feature>
<dbReference type="SUPFAM" id="SSF47370">
    <property type="entry name" value="Bromodomain"/>
    <property type="match status" value="1"/>
</dbReference>
<accession>W4G206</accession>
<feature type="compositionally biased region" description="Polar residues" evidence="7">
    <location>
        <begin position="567"/>
        <end position="578"/>
    </location>
</feature>
<feature type="compositionally biased region" description="Polar residues" evidence="7">
    <location>
        <begin position="890"/>
        <end position="900"/>
    </location>
</feature>
<feature type="region of interest" description="Disordered" evidence="7">
    <location>
        <begin position="1"/>
        <end position="55"/>
    </location>
</feature>
<evidence type="ECO:0000259" key="9">
    <source>
        <dbReference type="PROSITE" id="PS50016"/>
    </source>
</evidence>
<evidence type="ECO:0008006" key="11">
    <source>
        <dbReference type="Google" id="ProtNLM"/>
    </source>
</evidence>
<feature type="region of interest" description="Disordered" evidence="7">
    <location>
        <begin position="213"/>
        <end position="277"/>
    </location>
</feature>
<dbReference type="CDD" id="cd15532">
    <property type="entry name" value="PHD2_CHD_II"/>
    <property type="match status" value="1"/>
</dbReference>
<sequence>MEVRYEERRDNGIGSSRASQQWLASLSQPPPSTTTAASSQRDENPTWLREPPSHLAPAPLALTASSTVVLVPNPKQHALPEQQTHILPDASQVVGSHTWKVAAYKDALTRKLPLVGRCSFIQHGLCHVCTATATTNTNPALVLNVCPHFDFGHSVCVVHFEQLTRTLVSSMLEQGGGGGVPACPVCLHGCICAVCTRVLTTQIELYDAYRASTSTSRGPSEYQGDVAANSLSPPWLHPNATSSGDVSVRQASITTSATRERTTSTRPTPPSYHGLIDADNLSDAASAQLWRRKPSSLLPPMMQADAKQATDELVRRVGPDSVTGFSPSSKATHHPTTRAGEHPDGTGVVPSYPDVGPAQRRWESHPAHDEAKHTQDDDNHVSRDSGLIDGAAVTADEKKSPAAAMLPLQSFKETQRKQQAGIVQQPKAASKAIAPTTTLTAHGGKQGGGGMAAEPKGGLAIAPKQASKDIGGTTSHTALKRSAAKAHERGALPATKENGRPTSTAKPWTNHVNAMPTTRTTTTTTGGDERVSKAGVPTTIQSIDRHAVDNSLRGSSSTTTTLDQAICSKQTPRLNPASTTTTTTEQAGGSNVWGIAAAIPSKSQETPPPLQAKHMTEPRRKTPVPSSQISTTNVQPSAKTTTQPVINASAVERTRTVNPKPSTPLLGHNKTTLDDPRVDKPNSAQTTILQPTEQPPAKTPAELGTRLVVVHEAAIQHVVDSPSPSIPTSSSTNPTPRPPPLGQSSSIAFLRESAATGTTKAWTIDRAKELAAEVQASLVNTDNLVKQWMSDKKKQAGAGTSSSAPNPLQVVPPRHDKATSQPSKRNASDPVSTTTGSTSKKATSTPPLTTATTAKPDLTATSVVYKRRPRTVASSIGSTTSSSSSRATTNENADTSSGLLSSKDVPAMAKSATLNGSGDVVASTRGNLVGRPSLAKRDENDDNGASQQQPPPPVKRLKRTDDDGAAVSATRDRAVRTRRTAAPALLNAHDGTNDPGIAQTSTTMLASSSPSGAAAAAGSGSTTTKTIGNAMSLEGGPPSSVTESNNPRKRPASETCETTKRGRPRRGDQTAAAAAAVAVAVAIAASTTASSSSSSMRKGVDTHDGVAELVASATTPTSRRPASSKKKAKRSHDDDEDDEATSPSAPGKRVTIKRETPVDDDVKIESDDDDDVDTNLDFCSICKQDGDLVCCDVCPRSFHLTCLNKREDQLPLDTWQCHECQHNLSDTHVQKVCRDLTKLRNKALTMRSILTGICSHPFAKPFLAPVADVEYYDDVVEYRMDLSEVSSRLDRHEYDGDDLVSNAFVRDVQLVWDNCRLFNDDNSGLARAANTLDADFHKMLQAAAATKNSRGAIRTKKQ</sequence>
<gene>
    <name evidence="10" type="ORF">H257_11842</name>
</gene>
<reference evidence="10" key="1">
    <citation type="submission" date="2013-12" db="EMBL/GenBank/DDBJ databases">
        <title>The Genome Sequence of Aphanomyces astaci APO3.</title>
        <authorList>
            <consortium name="The Broad Institute Genomics Platform"/>
            <person name="Russ C."/>
            <person name="Tyler B."/>
            <person name="van West P."/>
            <person name="Dieguez-Uribeondo J."/>
            <person name="Young S.K."/>
            <person name="Zeng Q."/>
            <person name="Gargeya S."/>
            <person name="Fitzgerald M."/>
            <person name="Abouelleil A."/>
            <person name="Alvarado L."/>
            <person name="Chapman S.B."/>
            <person name="Gainer-Dewar J."/>
            <person name="Goldberg J."/>
            <person name="Griggs A."/>
            <person name="Gujja S."/>
            <person name="Hansen M."/>
            <person name="Howarth C."/>
            <person name="Imamovic A."/>
            <person name="Ireland A."/>
            <person name="Larimer J."/>
            <person name="McCowan C."/>
            <person name="Murphy C."/>
            <person name="Pearson M."/>
            <person name="Poon T.W."/>
            <person name="Priest M."/>
            <person name="Roberts A."/>
            <person name="Saif S."/>
            <person name="Shea T."/>
            <person name="Sykes S."/>
            <person name="Wortman J."/>
            <person name="Nusbaum C."/>
            <person name="Birren B."/>
        </authorList>
    </citation>
    <scope>NUCLEOTIDE SEQUENCE [LARGE SCALE GENOMIC DNA]</scope>
    <source>
        <strain evidence="10">APO3</strain>
    </source>
</reference>
<feature type="compositionally biased region" description="Polar residues" evidence="7">
    <location>
        <begin position="819"/>
        <end position="831"/>
    </location>
</feature>
<dbReference type="PROSITE" id="PS50016">
    <property type="entry name" value="ZF_PHD_2"/>
    <property type="match status" value="1"/>
</dbReference>
<feature type="compositionally biased region" description="Polar residues" evidence="7">
    <location>
        <begin position="682"/>
        <end position="692"/>
    </location>
</feature>
<feature type="region of interest" description="Disordered" evidence="7">
    <location>
        <begin position="318"/>
        <end position="385"/>
    </location>
</feature>
<dbReference type="OrthoDB" id="65435at2759"/>
<evidence type="ECO:0000256" key="4">
    <source>
        <dbReference type="ARBA" id="ARBA00023117"/>
    </source>
</evidence>
<dbReference type="SMART" id="SM00249">
    <property type="entry name" value="PHD"/>
    <property type="match status" value="1"/>
</dbReference>
<evidence type="ECO:0000256" key="5">
    <source>
        <dbReference type="PROSITE-ProRule" id="PRU00035"/>
    </source>
</evidence>
<dbReference type="SMART" id="SM00297">
    <property type="entry name" value="BROMO"/>
    <property type="match status" value="1"/>
</dbReference>
<dbReference type="PROSITE" id="PS50014">
    <property type="entry name" value="BROMODOMAIN_2"/>
    <property type="match status" value="1"/>
</dbReference>
<dbReference type="VEuPathDB" id="FungiDB:H257_11842"/>
<dbReference type="Pfam" id="PF00628">
    <property type="entry name" value="PHD"/>
    <property type="match status" value="1"/>
</dbReference>
<evidence type="ECO:0000313" key="10">
    <source>
        <dbReference type="EMBL" id="ETV73316.1"/>
    </source>
</evidence>
<dbReference type="PANTHER" id="PTHR46386">
    <property type="entry name" value="NUCLEAR BODY PROTEIN SP140"/>
    <property type="match status" value="1"/>
</dbReference>
<feature type="domain" description="Bromo" evidence="8">
    <location>
        <begin position="1255"/>
        <end position="1326"/>
    </location>
</feature>